<dbReference type="InterPro" id="IPR044847">
    <property type="entry name" value="KAN_fam"/>
</dbReference>
<feature type="domain" description="Myb-like" evidence="8">
    <location>
        <begin position="269"/>
        <end position="320"/>
    </location>
</feature>
<evidence type="ECO:0000259" key="8">
    <source>
        <dbReference type="Pfam" id="PF00249"/>
    </source>
</evidence>
<evidence type="ECO:0000256" key="4">
    <source>
        <dbReference type="ARBA" id="ARBA00023015"/>
    </source>
</evidence>
<sequence>MPLKGILNEPSLNPIPDLELHISPPNSATSSICTGANEGDSTTSTFDLWRKHDGLKSNNSDSSIPQAADTELSLSKPTNALEAESRWKRNFNGGSEEDEETAKKHINHISHGISLLDVSEGLKPIKGIPVYSNYSFPFSPSVDHSRNRDPKICLYEMPYPSWSCNSDCSSSAAYLSPSTVGGFETISSILQHSADNSGSSAYRIAAAAAAATRFNGISMETLKSHQYHQYVHHQQHKYGVGANSEVANGMIRSRFMPKLQSKRNMRAPRMRWTSSLHARFVQAVKLLGGHERATPKSVLELMDVKDLTLAHVKSHLQMYRTVKSTDKPAASSDGSGDEAFPPSISALNLNANCLINQRAASEPDLAYPSTDLWSNASSRGAWLQTSPRNMDGLGPATLSSQQRYGNDIEGSNFPQSNSIFNKPSLEFTLGRPDWLSKEHD</sequence>
<dbReference type="PANTHER" id="PTHR31496">
    <property type="entry name" value="TRANSCRIPTION FACTOR KAN2-RELATED"/>
    <property type="match status" value="1"/>
</dbReference>
<keyword evidence="3" id="KW-0221">Differentiation</keyword>
<dbReference type="AlphaFoldDB" id="A0AAP0RKI0"/>
<dbReference type="GO" id="GO:0005634">
    <property type="term" value="C:nucleus"/>
    <property type="evidence" value="ECO:0007669"/>
    <property type="project" value="UniProtKB-SubCell"/>
</dbReference>
<dbReference type="InterPro" id="IPR009057">
    <property type="entry name" value="Homeodomain-like_sf"/>
</dbReference>
<protein>
    <recommendedName>
        <fullName evidence="8">Myb-like domain-containing protein</fullName>
    </recommendedName>
</protein>
<keyword evidence="6" id="KW-0539">Nucleus</keyword>
<evidence type="ECO:0000256" key="3">
    <source>
        <dbReference type="ARBA" id="ARBA00022782"/>
    </source>
</evidence>
<organism evidence="9 10">
    <name type="scientific">Liquidambar formosana</name>
    <name type="common">Formosan gum</name>
    <dbReference type="NCBI Taxonomy" id="63359"/>
    <lineage>
        <taxon>Eukaryota</taxon>
        <taxon>Viridiplantae</taxon>
        <taxon>Streptophyta</taxon>
        <taxon>Embryophyta</taxon>
        <taxon>Tracheophyta</taxon>
        <taxon>Spermatophyta</taxon>
        <taxon>Magnoliopsida</taxon>
        <taxon>eudicotyledons</taxon>
        <taxon>Gunneridae</taxon>
        <taxon>Pentapetalae</taxon>
        <taxon>Saxifragales</taxon>
        <taxon>Altingiaceae</taxon>
        <taxon>Liquidambar</taxon>
    </lineage>
</organism>
<name>A0AAP0RKI0_LIQFO</name>
<comment type="caution">
    <text evidence="9">The sequence shown here is derived from an EMBL/GenBank/DDBJ whole genome shotgun (WGS) entry which is preliminary data.</text>
</comment>
<dbReference type="NCBIfam" id="TIGR01557">
    <property type="entry name" value="myb_SHAQKYF"/>
    <property type="match status" value="1"/>
</dbReference>
<comment type="subcellular location">
    <subcellularLocation>
        <location evidence="1">Nucleus</location>
    </subcellularLocation>
</comment>
<dbReference type="FunFam" id="1.10.10.60:FF:000002">
    <property type="entry name" value="Myb family transcription factor"/>
    <property type="match status" value="1"/>
</dbReference>
<reference evidence="9 10" key="1">
    <citation type="journal article" date="2024" name="Plant J.">
        <title>Genome sequences and population genomics reveal climatic adaptation and genomic divergence between two closely related sweetgum species.</title>
        <authorList>
            <person name="Xu W.Q."/>
            <person name="Ren C.Q."/>
            <person name="Zhang X.Y."/>
            <person name="Comes H.P."/>
            <person name="Liu X.H."/>
            <person name="Li Y.G."/>
            <person name="Kettle C.J."/>
            <person name="Jalonen R."/>
            <person name="Gaisberger H."/>
            <person name="Ma Y.Z."/>
            <person name="Qiu Y.X."/>
        </authorList>
    </citation>
    <scope>NUCLEOTIDE SEQUENCE [LARGE SCALE GENOMIC DNA]</scope>
    <source>
        <strain evidence="9">Hangzhou</strain>
    </source>
</reference>
<dbReference type="GO" id="GO:0006355">
    <property type="term" value="P:regulation of DNA-templated transcription"/>
    <property type="evidence" value="ECO:0007669"/>
    <property type="project" value="InterPro"/>
</dbReference>
<feature type="region of interest" description="Disordered" evidence="7">
    <location>
        <begin position="1"/>
        <end position="23"/>
    </location>
</feature>
<feature type="region of interest" description="Disordered" evidence="7">
    <location>
        <begin position="383"/>
        <end position="424"/>
    </location>
</feature>
<feature type="region of interest" description="Disordered" evidence="7">
    <location>
        <begin position="54"/>
        <end position="102"/>
    </location>
</feature>
<keyword evidence="4" id="KW-0805">Transcription regulation</keyword>
<keyword evidence="2" id="KW-0217">Developmental protein</keyword>
<keyword evidence="10" id="KW-1185">Reference proteome</keyword>
<accession>A0AAP0RKI0</accession>
<evidence type="ECO:0000256" key="2">
    <source>
        <dbReference type="ARBA" id="ARBA00022473"/>
    </source>
</evidence>
<dbReference type="EMBL" id="JBBPBK010000009">
    <property type="protein sequence ID" value="KAK9278779.1"/>
    <property type="molecule type" value="Genomic_DNA"/>
</dbReference>
<dbReference type="GO" id="GO:0010158">
    <property type="term" value="P:abaxial cell fate specification"/>
    <property type="evidence" value="ECO:0007669"/>
    <property type="project" value="InterPro"/>
</dbReference>
<feature type="compositionally biased region" description="Polar residues" evidence="7">
    <location>
        <begin position="56"/>
        <end position="65"/>
    </location>
</feature>
<keyword evidence="5" id="KW-0804">Transcription</keyword>
<dbReference type="Pfam" id="PF00249">
    <property type="entry name" value="Myb_DNA-binding"/>
    <property type="match status" value="1"/>
</dbReference>
<dbReference type="InterPro" id="IPR001005">
    <property type="entry name" value="SANT/Myb"/>
</dbReference>
<evidence type="ECO:0000256" key="6">
    <source>
        <dbReference type="ARBA" id="ARBA00023242"/>
    </source>
</evidence>
<dbReference type="Gene3D" id="1.10.10.60">
    <property type="entry name" value="Homeodomain-like"/>
    <property type="match status" value="1"/>
</dbReference>
<evidence type="ECO:0000256" key="7">
    <source>
        <dbReference type="SAM" id="MobiDB-lite"/>
    </source>
</evidence>
<evidence type="ECO:0000256" key="1">
    <source>
        <dbReference type="ARBA" id="ARBA00004123"/>
    </source>
</evidence>
<gene>
    <name evidence="9" type="ORF">L1049_028357</name>
</gene>
<dbReference type="SUPFAM" id="SSF46689">
    <property type="entry name" value="Homeodomain-like"/>
    <property type="match status" value="1"/>
</dbReference>
<proteinExistence type="predicted"/>
<evidence type="ECO:0000256" key="5">
    <source>
        <dbReference type="ARBA" id="ARBA00023163"/>
    </source>
</evidence>
<dbReference type="InterPro" id="IPR006447">
    <property type="entry name" value="Myb_dom_plants"/>
</dbReference>
<evidence type="ECO:0000313" key="9">
    <source>
        <dbReference type="EMBL" id="KAK9278779.1"/>
    </source>
</evidence>
<dbReference type="PANTHER" id="PTHR31496:SF3">
    <property type="entry name" value="TRANSCRIPTION REPRESSOR KAN1"/>
    <property type="match status" value="1"/>
</dbReference>
<evidence type="ECO:0000313" key="10">
    <source>
        <dbReference type="Proteomes" id="UP001415857"/>
    </source>
</evidence>
<dbReference type="Proteomes" id="UP001415857">
    <property type="component" value="Unassembled WGS sequence"/>
</dbReference>
<feature type="compositionally biased region" description="Polar residues" evidence="7">
    <location>
        <begin position="412"/>
        <end position="421"/>
    </location>
</feature>
<dbReference type="GO" id="GO:0000976">
    <property type="term" value="F:transcription cis-regulatory region binding"/>
    <property type="evidence" value="ECO:0007669"/>
    <property type="project" value="InterPro"/>
</dbReference>